<dbReference type="InterPro" id="IPR013783">
    <property type="entry name" value="Ig-like_fold"/>
</dbReference>
<dbReference type="PROSITE" id="PS50853">
    <property type="entry name" value="FN3"/>
    <property type="match status" value="1"/>
</dbReference>
<organism evidence="2 3">
    <name type="scientific">Polaribacter atrinae</name>
    <dbReference type="NCBI Taxonomy" id="1333662"/>
    <lineage>
        <taxon>Bacteria</taxon>
        <taxon>Pseudomonadati</taxon>
        <taxon>Bacteroidota</taxon>
        <taxon>Flavobacteriia</taxon>
        <taxon>Flavobacteriales</taxon>
        <taxon>Flavobacteriaceae</taxon>
    </lineage>
</organism>
<dbReference type="STRING" id="1333662.LPB303_13225"/>
<accession>A0A176T6X8</accession>
<protein>
    <recommendedName>
        <fullName evidence="1">Fibronectin type-III domain-containing protein</fullName>
    </recommendedName>
</protein>
<dbReference type="InterPro" id="IPR011042">
    <property type="entry name" value="6-blade_b-propeller_TolB-like"/>
</dbReference>
<dbReference type="Proteomes" id="UP000076923">
    <property type="component" value="Unassembled WGS sequence"/>
</dbReference>
<dbReference type="Gene3D" id="2.60.40.10">
    <property type="entry name" value="Immunoglobulins"/>
    <property type="match status" value="1"/>
</dbReference>
<dbReference type="PROSITE" id="PS51257">
    <property type="entry name" value="PROKAR_LIPOPROTEIN"/>
    <property type="match status" value="1"/>
</dbReference>
<dbReference type="InterPro" id="IPR008969">
    <property type="entry name" value="CarboxyPept-like_regulatory"/>
</dbReference>
<proteinExistence type="predicted"/>
<name>A0A176T6X8_9FLAO</name>
<dbReference type="EMBL" id="LVWE01000055">
    <property type="protein sequence ID" value="OAD43421.1"/>
    <property type="molecule type" value="Genomic_DNA"/>
</dbReference>
<dbReference type="Gene3D" id="2.120.10.30">
    <property type="entry name" value="TolB, C-terminal domain"/>
    <property type="match status" value="1"/>
</dbReference>
<evidence type="ECO:0000259" key="1">
    <source>
        <dbReference type="PROSITE" id="PS50853"/>
    </source>
</evidence>
<dbReference type="InterPro" id="IPR036116">
    <property type="entry name" value="FN3_sf"/>
</dbReference>
<keyword evidence="3" id="KW-1185">Reference proteome</keyword>
<dbReference type="SUPFAM" id="SSF69304">
    <property type="entry name" value="Tricorn protease N-terminal domain"/>
    <property type="match status" value="1"/>
</dbReference>
<dbReference type="SUPFAM" id="SSF49464">
    <property type="entry name" value="Carboxypeptidase regulatory domain-like"/>
    <property type="match status" value="1"/>
</dbReference>
<dbReference type="AlphaFoldDB" id="A0A176T6X8"/>
<dbReference type="Pfam" id="PF13620">
    <property type="entry name" value="CarboxypepD_reg"/>
    <property type="match status" value="1"/>
</dbReference>
<dbReference type="OrthoDB" id="9815657at2"/>
<sequence length="500" mass="55686">MKTLQKLLTLVIISLLFSCGEETTIGAVEFGKVTGKVVKSSNFEPVENAKVTLSPTNNTTFTDVNGEFFYDEVPVNEYSVEASKEGFLNSFEPVSLEAGTTVNVIFEMQVETAFNIPPTSPVLLMPIDGVVDVENSVELVWSSASVDDDDLTYRLEIKNDFNNDVIKVQNLSDTTYVVSNLKFGKKYFWQVAVTDNINSEVLSSSNSFTIKGNPDNRYTYVRVEGGNNVIYSSSLDEDFDEINTVKLTESNTNSWRPRKNNTVNLIAFLRLFNNEAHIFTMKPDGSDVKRVTSDIPINTFDLNEVDFSWSSTGDKLIYPSFDKLYMINKDGSGLQMLYKTTNGHLITECDWSDDGTKIALRTNNSEGYDGAIYTIDMSGNVLTTVVSGSAGALGGLNLSIDGNLLIYTKDVSGFQSLSYRRLSNKVFKYNFLTMTETEIFTSRPIGTNDLDPRFSPNEAEIIYVNTSNDGVSENKIFTSPIDGNNNREEVFLDAIMADWE</sequence>
<dbReference type="RefSeq" id="WP_068451031.1">
    <property type="nucleotide sequence ID" value="NZ_CP150660.1"/>
</dbReference>
<evidence type="ECO:0000313" key="3">
    <source>
        <dbReference type="Proteomes" id="UP000076923"/>
    </source>
</evidence>
<comment type="caution">
    <text evidence="2">The sequence shown here is derived from an EMBL/GenBank/DDBJ whole genome shotgun (WGS) entry which is preliminary data.</text>
</comment>
<gene>
    <name evidence="2" type="ORF">LPB303_13225</name>
</gene>
<feature type="domain" description="Fibronectin type-III" evidence="1">
    <location>
        <begin position="117"/>
        <end position="213"/>
    </location>
</feature>
<evidence type="ECO:0000313" key="2">
    <source>
        <dbReference type="EMBL" id="OAD43421.1"/>
    </source>
</evidence>
<dbReference type="InterPro" id="IPR003961">
    <property type="entry name" value="FN3_dom"/>
</dbReference>
<dbReference type="Gene3D" id="2.60.40.1120">
    <property type="entry name" value="Carboxypeptidase-like, regulatory domain"/>
    <property type="match status" value="1"/>
</dbReference>
<dbReference type="SUPFAM" id="SSF49265">
    <property type="entry name" value="Fibronectin type III"/>
    <property type="match status" value="1"/>
</dbReference>
<dbReference type="CDD" id="cd00063">
    <property type="entry name" value="FN3"/>
    <property type="match status" value="1"/>
</dbReference>
<reference evidence="2 3" key="1">
    <citation type="submission" date="2016-02" db="EMBL/GenBank/DDBJ databases">
        <title>Draft genome sequence of Polaribacter atrinae KACC17473.</title>
        <authorList>
            <person name="Shin S.-K."/>
            <person name="Yi H."/>
        </authorList>
    </citation>
    <scope>NUCLEOTIDE SEQUENCE [LARGE SCALE GENOMIC DNA]</scope>
    <source>
        <strain evidence="2 3">KACC 17473</strain>
    </source>
</reference>